<dbReference type="AlphaFoldDB" id="A0A0J9WSS4"/>
<evidence type="ECO:0000256" key="2">
    <source>
        <dbReference type="SAM" id="MobiDB-lite"/>
    </source>
</evidence>
<gene>
    <name evidence="4" type="ORF">FOXG_13563</name>
</gene>
<reference evidence="4" key="2">
    <citation type="journal article" date="2010" name="Nature">
        <title>Comparative genomics reveals mobile pathogenicity chromosomes in Fusarium.</title>
        <authorList>
            <person name="Ma L.J."/>
            <person name="van der Does H.C."/>
            <person name="Borkovich K.A."/>
            <person name="Coleman J.J."/>
            <person name="Daboussi M.J."/>
            <person name="Di Pietro A."/>
            <person name="Dufresne M."/>
            <person name="Freitag M."/>
            <person name="Grabherr M."/>
            <person name="Henrissat B."/>
            <person name="Houterman P.M."/>
            <person name="Kang S."/>
            <person name="Shim W.B."/>
            <person name="Woloshuk C."/>
            <person name="Xie X."/>
            <person name="Xu J.R."/>
            <person name="Antoniw J."/>
            <person name="Baker S.E."/>
            <person name="Bluhm B.H."/>
            <person name="Breakspear A."/>
            <person name="Brown D.W."/>
            <person name="Butchko R.A."/>
            <person name="Chapman S."/>
            <person name="Coulson R."/>
            <person name="Coutinho P.M."/>
            <person name="Danchin E.G."/>
            <person name="Diener A."/>
            <person name="Gale L.R."/>
            <person name="Gardiner D.M."/>
            <person name="Goff S."/>
            <person name="Hammond-Kosack K.E."/>
            <person name="Hilburn K."/>
            <person name="Hua-Van A."/>
            <person name="Jonkers W."/>
            <person name="Kazan K."/>
            <person name="Kodira C.D."/>
            <person name="Koehrsen M."/>
            <person name="Kumar L."/>
            <person name="Lee Y.H."/>
            <person name="Li L."/>
            <person name="Manners J.M."/>
            <person name="Miranda-Saavedra D."/>
            <person name="Mukherjee M."/>
            <person name="Park G."/>
            <person name="Park J."/>
            <person name="Park S.Y."/>
            <person name="Proctor R.H."/>
            <person name="Regev A."/>
            <person name="Ruiz-Roldan M.C."/>
            <person name="Sain D."/>
            <person name="Sakthikumar S."/>
            <person name="Sykes S."/>
            <person name="Schwartz D.C."/>
            <person name="Turgeon B.G."/>
            <person name="Wapinski I."/>
            <person name="Yoder O."/>
            <person name="Young S."/>
            <person name="Zeng Q."/>
            <person name="Zhou S."/>
            <person name="Galagan J."/>
            <person name="Cuomo C.A."/>
            <person name="Kistler H.C."/>
            <person name="Rep M."/>
        </authorList>
    </citation>
    <scope>NUCLEOTIDE SEQUENCE [LARGE SCALE GENOMIC DNA]</scope>
    <source>
        <strain evidence="4">4287</strain>
    </source>
</reference>
<dbReference type="InterPro" id="IPR036236">
    <property type="entry name" value="Znf_C2H2_sf"/>
</dbReference>
<proteinExistence type="predicted"/>
<dbReference type="EMBL" id="DS231714">
    <property type="protein sequence ID" value="KNB14787.1"/>
    <property type="molecule type" value="Genomic_DNA"/>
</dbReference>
<dbReference type="Proteomes" id="UP000009097">
    <property type="component" value="Unassembled WGS sequence"/>
</dbReference>
<protein>
    <recommendedName>
        <fullName evidence="3">C2H2-type domain-containing protein</fullName>
    </recommendedName>
</protein>
<feature type="compositionally biased region" description="Basic residues" evidence="2">
    <location>
        <begin position="620"/>
        <end position="629"/>
    </location>
</feature>
<name>A0A0J9WSS4_FUSO4</name>
<dbReference type="KEGG" id="fox:FOXG_13563"/>
<dbReference type="SMART" id="SM00355">
    <property type="entry name" value="ZnF_C2H2"/>
    <property type="match status" value="2"/>
</dbReference>
<evidence type="ECO:0000313" key="5">
    <source>
        <dbReference type="Proteomes" id="UP000009097"/>
    </source>
</evidence>
<dbReference type="Gene3D" id="3.30.160.60">
    <property type="entry name" value="Classic Zinc Finger"/>
    <property type="match status" value="1"/>
</dbReference>
<dbReference type="RefSeq" id="XP_018252832.1">
    <property type="nucleotide sequence ID" value="XM_018393548.1"/>
</dbReference>
<organism evidence="4 5">
    <name type="scientific">Fusarium oxysporum f. sp. lycopersici (strain 4287 / CBS 123668 / FGSC 9935 / NRRL 34936)</name>
    <name type="common">Fusarium vascular wilt of tomato</name>
    <dbReference type="NCBI Taxonomy" id="426428"/>
    <lineage>
        <taxon>Eukaryota</taxon>
        <taxon>Fungi</taxon>
        <taxon>Dikarya</taxon>
        <taxon>Ascomycota</taxon>
        <taxon>Pezizomycotina</taxon>
        <taxon>Sordariomycetes</taxon>
        <taxon>Hypocreomycetidae</taxon>
        <taxon>Hypocreales</taxon>
        <taxon>Nectriaceae</taxon>
        <taxon>Fusarium</taxon>
        <taxon>Fusarium oxysporum species complex</taxon>
    </lineage>
</organism>
<keyword evidence="1" id="KW-0863">Zinc-finger</keyword>
<feature type="compositionally biased region" description="Basic and acidic residues" evidence="2">
    <location>
        <begin position="630"/>
        <end position="651"/>
    </location>
</feature>
<feature type="region of interest" description="Disordered" evidence="2">
    <location>
        <begin position="504"/>
        <end position="529"/>
    </location>
</feature>
<dbReference type="PROSITE" id="PS00028">
    <property type="entry name" value="ZINC_FINGER_C2H2_1"/>
    <property type="match status" value="1"/>
</dbReference>
<evidence type="ECO:0000256" key="1">
    <source>
        <dbReference type="PROSITE-ProRule" id="PRU00042"/>
    </source>
</evidence>
<dbReference type="InterPro" id="IPR013087">
    <property type="entry name" value="Znf_C2H2_type"/>
</dbReference>
<feature type="region of interest" description="Disordered" evidence="2">
    <location>
        <begin position="581"/>
        <end position="664"/>
    </location>
</feature>
<dbReference type="GO" id="GO:0008270">
    <property type="term" value="F:zinc ion binding"/>
    <property type="evidence" value="ECO:0007669"/>
    <property type="project" value="UniProtKB-KW"/>
</dbReference>
<evidence type="ECO:0000313" key="4">
    <source>
        <dbReference type="EMBL" id="KNB14787.1"/>
    </source>
</evidence>
<dbReference type="PROSITE" id="PS50157">
    <property type="entry name" value="ZINC_FINGER_C2H2_2"/>
    <property type="match status" value="1"/>
</dbReference>
<dbReference type="OrthoDB" id="2017974at2759"/>
<keyword evidence="1" id="KW-0862">Zinc</keyword>
<dbReference type="VEuPathDB" id="FungiDB:FOXG_13563"/>
<keyword evidence="1" id="KW-0479">Metal-binding</keyword>
<dbReference type="GeneID" id="28954819"/>
<evidence type="ECO:0000259" key="3">
    <source>
        <dbReference type="PROSITE" id="PS50157"/>
    </source>
</evidence>
<feature type="domain" description="C2H2-type" evidence="3">
    <location>
        <begin position="488"/>
        <end position="516"/>
    </location>
</feature>
<dbReference type="SUPFAM" id="SSF57667">
    <property type="entry name" value="beta-beta-alpha zinc fingers"/>
    <property type="match status" value="1"/>
</dbReference>
<sequence>MTGIPICLNTLQSGHEYLFKVPDLQGDMWVNPTVVPCWSLLAMGDSLERPMHNGIVLRVRMTTATKNLDQVIHPTFYRQGPMIIEASESSLYVDHEDTRATETSVELATKGAADSTPILTEVKNIYTGLVMLERECTEIKKGEFSSHESNPDLSSKQWNALMASHSTLLHEHQSISGCSSSLCPELRHFRKLAIDHSLHSRTLRRFSDRLLPLLRREQDLESASQWLQIMKLSSLLVDILNKGESLSDLEEVSLLDMISQIEAILERLKLWFRQKYEELSAKKDATGEQNTAEPIFEFPNNIRHLCTTMPWTIMPVLVVLWGVCWMFIIGPGSLELEKLNAPVPTLSPLASYHDLYDGSDANYEDALQGFLMQDLCDTVHPPAINDPVYYDIGKMDNQYGPLYSAQIAPQDPDFLALNALQRANAEDVEWSGKEPGDLTDTRPAVVIPDPALQTYGGADCPRAFEPAANVALVGRGNKDDGQNLKARCACPECQQTFATSFTLSRHQTESHKDASSSPEESFPCPNTGCKRSDGRLPFKRLYNLKRHLEVCKHSQNVLSSSVQLEGTKDQSCLQPSSIPALAHEQQPTEPQSEEAIEESSGRKRPRPESHNNSSDESLLRKMKKKRKRMAKEVKEKEDAYLQAREGLDSFDKSIQVLEDSLRKP</sequence>
<reference evidence="4" key="1">
    <citation type="submission" date="2007-04" db="EMBL/GenBank/DDBJ databases">
        <authorList>
            <consortium name="The Broad Institute Genome Sequencing Platform"/>
            <person name="Birren B."/>
            <person name="Lander E."/>
            <person name="Galagan J."/>
            <person name="Nusbaum C."/>
            <person name="Devon K."/>
            <person name="Ma L.-J."/>
            <person name="Jaffe D."/>
            <person name="Butler J."/>
            <person name="Alvarez P."/>
            <person name="Gnerre S."/>
            <person name="Grabherr M."/>
            <person name="Kleber M."/>
            <person name="Mauceli E."/>
            <person name="Brockman W."/>
            <person name="MacCallum I.A."/>
            <person name="Young S."/>
            <person name="LaButti K."/>
            <person name="DeCaprio D."/>
            <person name="Crawford M."/>
            <person name="Koehrsen M."/>
            <person name="Engels R."/>
            <person name="Montgomery P."/>
            <person name="Pearson M."/>
            <person name="Howarth C."/>
            <person name="Larson L."/>
            <person name="White J."/>
            <person name="O'Leary S."/>
            <person name="Kodira C."/>
            <person name="Zeng Q."/>
            <person name="Yandava C."/>
            <person name="Alvarado L."/>
            <person name="Kistler C."/>
            <person name="Shim W.-B."/>
            <person name="Kang S."/>
            <person name="Woloshuk C."/>
        </authorList>
    </citation>
    <scope>NUCLEOTIDE SEQUENCE</scope>
    <source>
        <strain evidence="4">4287</strain>
    </source>
</reference>
<accession>A0A0J9WSS4</accession>